<name>A0A3M9MZH2_9BACT</name>
<dbReference type="Proteomes" id="UP000271010">
    <property type="component" value="Unassembled WGS sequence"/>
</dbReference>
<accession>A0A3M9MZH2</accession>
<organism evidence="1 2">
    <name type="scientific">Rufibacter immobilis</name>
    <dbReference type="NCBI Taxonomy" id="1348778"/>
    <lineage>
        <taxon>Bacteria</taxon>
        <taxon>Pseudomonadati</taxon>
        <taxon>Bacteroidota</taxon>
        <taxon>Cytophagia</taxon>
        <taxon>Cytophagales</taxon>
        <taxon>Hymenobacteraceae</taxon>
        <taxon>Rufibacter</taxon>
    </lineage>
</organism>
<protein>
    <submittedName>
        <fullName evidence="1">Uncharacterized protein</fullName>
    </submittedName>
</protein>
<evidence type="ECO:0000313" key="1">
    <source>
        <dbReference type="EMBL" id="RNI30962.1"/>
    </source>
</evidence>
<gene>
    <name evidence="1" type="ORF">EFA69_06630</name>
</gene>
<evidence type="ECO:0000313" key="2">
    <source>
        <dbReference type="Proteomes" id="UP000271010"/>
    </source>
</evidence>
<dbReference type="AlphaFoldDB" id="A0A3M9MZH2"/>
<sequence>MNKQYALIPEEYITPELALNFLIVSDFSNNHVIESHQIKDASGQESTVLNKWITLRWVESDTQGFSPEQVSIIQGCRDRFNQEHQIQIDFEVIGDNDWAIDSSIFLTH</sequence>
<reference evidence="1 2" key="1">
    <citation type="submission" date="2018-11" db="EMBL/GenBank/DDBJ databases">
        <title>Rufibacter latericius sp. nov., isolated from water in Baiyang Lake.</title>
        <authorList>
            <person name="Yang Y."/>
        </authorList>
    </citation>
    <scope>NUCLEOTIDE SEQUENCE [LARGE SCALE GENOMIC DNA]</scope>
    <source>
        <strain evidence="1 2">MCC P1</strain>
    </source>
</reference>
<keyword evidence="2" id="KW-1185">Reference proteome</keyword>
<dbReference type="EMBL" id="RJJE01000006">
    <property type="protein sequence ID" value="RNI30962.1"/>
    <property type="molecule type" value="Genomic_DNA"/>
</dbReference>
<comment type="caution">
    <text evidence="1">The sequence shown here is derived from an EMBL/GenBank/DDBJ whole genome shotgun (WGS) entry which is preliminary data.</text>
</comment>
<proteinExistence type="predicted"/>